<organism evidence="3">
    <name type="scientific">Grosmannia clavigera (strain kw1407 / UAMH 11150)</name>
    <name type="common">Blue stain fungus</name>
    <name type="synonym">Graphiocladiella clavigera</name>
    <dbReference type="NCBI Taxonomy" id="655863"/>
    <lineage>
        <taxon>Eukaryota</taxon>
        <taxon>Fungi</taxon>
        <taxon>Dikarya</taxon>
        <taxon>Ascomycota</taxon>
        <taxon>Pezizomycotina</taxon>
        <taxon>Sordariomycetes</taxon>
        <taxon>Sordariomycetidae</taxon>
        <taxon>Ophiostomatales</taxon>
        <taxon>Ophiostomataceae</taxon>
        <taxon>Leptographium</taxon>
    </lineage>
</organism>
<name>F0XJG0_GROCL</name>
<evidence type="ECO:0000256" key="1">
    <source>
        <dbReference type="SAM" id="MobiDB-lite"/>
    </source>
</evidence>
<accession>F0XJG0</accession>
<keyword evidence="3" id="KW-1185">Reference proteome</keyword>
<dbReference type="HOGENOM" id="CLU_2109311_0_0_1"/>
<dbReference type="InParanoid" id="F0XJG0"/>
<proteinExistence type="predicted"/>
<feature type="region of interest" description="Disordered" evidence="1">
    <location>
        <begin position="94"/>
        <end position="115"/>
    </location>
</feature>
<gene>
    <name evidence="2" type="ORF">CMQ_2332</name>
</gene>
<protein>
    <submittedName>
        <fullName evidence="2">Uncharacterized protein</fullName>
    </submittedName>
</protein>
<dbReference type="RefSeq" id="XP_014171765.1">
    <property type="nucleotide sequence ID" value="XM_014316290.1"/>
</dbReference>
<reference evidence="2 3" key="1">
    <citation type="journal article" date="2011" name="Proc. Natl. Acad. Sci. U.S.A.">
        <title>Genome and transcriptome analyses of the mountain pine beetle-fungal symbiont Grosmannia clavigera, a lodgepole pine pathogen.</title>
        <authorList>
            <person name="DiGuistini S."/>
            <person name="Wang Y."/>
            <person name="Liao N.Y."/>
            <person name="Taylor G."/>
            <person name="Tanguay P."/>
            <person name="Feau N."/>
            <person name="Henrissat B."/>
            <person name="Chan S.K."/>
            <person name="Hesse-Orce U."/>
            <person name="Alamouti S.M."/>
            <person name="Tsui C.K.M."/>
            <person name="Docking R.T."/>
            <person name="Levasseur A."/>
            <person name="Haridas S."/>
            <person name="Robertson G."/>
            <person name="Birol I."/>
            <person name="Holt R.A."/>
            <person name="Marra M.A."/>
            <person name="Hamelin R.C."/>
            <person name="Hirst M."/>
            <person name="Jones S.J.M."/>
            <person name="Bohlmann J."/>
            <person name="Breuil C."/>
        </authorList>
    </citation>
    <scope>NUCLEOTIDE SEQUENCE [LARGE SCALE GENOMIC DNA]</scope>
    <source>
        <strain evidence="3">kw1407 / UAMH 11150</strain>
    </source>
</reference>
<evidence type="ECO:0000313" key="3">
    <source>
        <dbReference type="Proteomes" id="UP000007796"/>
    </source>
</evidence>
<sequence length="115" mass="12269">MYGVAKGLAELVAPIASSCDDIAQASALRHPVRKQDRWAPAHFTRSQAYQAIGLLERSREAAGRSLPQLHSGHAAQHTTYCNSVERETSAAMSLPPCIRSRGGPPDASLCTMPAS</sequence>
<evidence type="ECO:0000313" key="2">
    <source>
        <dbReference type="EMBL" id="EFX02283.1"/>
    </source>
</evidence>
<dbReference type="GeneID" id="25975310"/>
<dbReference type="EMBL" id="GL629782">
    <property type="protein sequence ID" value="EFX02283.1"/>
    <property type="molecule type" value="Genomic_DNA"/>
</dbReference>
<dbReference type="Proteomes" id="UP000007796">
    <property type="component" value="Unassembled WGS sequence"/>
</dbReference>
<dbReference type="AlphaFoldDB" id="F0XJG0"/>